<sequence length="352" mass="36547">MTAVIYPATLARVNTISYTASELAQRFGLELHGDGDTAVTGVATLAHAGPGQLSFLANPRYRSQLEGSQAGIVVLRAEDAAHAPHAALIARDPYTSYARISALFEKLPQRTAGIHPSAVIDPAAQVADNVHIGPFVSIGAGSVIEDGAVIGAGCVIGEDCVVGAGSELIARVTLVARVRLGKRVRIHPGAVLGAAGFGLAMEAGRWVNVPQLGGVRIGDDCEIGANTCIDRGALEDTVLDEDVRVDNLVQIAHNVQIGAHTAIAGSTGIAGSAKIGRYCLLGGAVGVVGHLEICDKVVVTGKSVVRNSITEPGEYSSGTPLTDNRTWRKNAARFKQLDTMARKLGAISKEKE</sequence>
<dbReference type="NCBIfam" id="TIGR01853">
    <property type="entry name" value="lipid_A_lpxD"/>
    <property type="match status" value="1"/>
</dbReference>
<keyword evidence="2 7" id="KW-0441">Lipid A biosynthesis</keyword>
<comment type="caution">
    <text evidence="9">The sequence shown here is derived from an EMBL/GenBank/DDBJ whole genome shotgun (WGS) entry which is preliminary data.</text>
</comment>
<evidence type="ECO:0000256" key="3">
    <source>
        <dbReference type="ARBA" id="ARBA00022679"/>
    </source>
</evidence>
<feature type="active site" description="Proton acceptor" evidence="7">
    <location>
        <position position="253"/>
    </location>
</feature>
<keyword evidence="4 7" id="KW-0677">Repeat</keyword>
<dbReference type="Proteomes" id="UP000051254">
    <property type="component" value="Unassembled WGS sequence"/>
</dbReference>
<dbReference type="GO" id="GO:0016020">
    <property type="term" value="C:membrane"/>
    <property type="evidence" value="ECO:0007669"/>
    <property type="project" value="GOC"/>
</dbReference>
<dbReference type="InterPro" id="IPR007691">
    <property type="entry name" value="LpxD"/>
</dbReference>
<keyword evidence="6 7" id="KW-0012">Acyltransferase</keyword>
<comment type="pathway">
    <text evidence="7">Bacterial outer membrane biogenesis; LPS lipid A biosynthesis.</text>
</comment>
<evidence type="ECO:0000256" key="6">
    <source>
        <dbReference type="ARBA" id="ARBA00023315"/>
    </source>
</evidence>
<dbReference type="AlphaFoldDB" id="A0A0R0BNP6"/>
<evidence type="ECO:0000256" key="1">
    <source>
        <dbReference type="ARBA" id="ARBA00022516"/>
    </source>
</evidence>
<dbReference type="PANTHER" id="PTHR43378:SF2">
    <property type="entry name" value="UDP-3-O-ACYLGLUCOSAMINE N-ACYLTRANSFERASE 1, MITOCHONDRIAL-RELATED"/>
    <property type="match status" value="1"/>
</dbReference>
<evidence type="ECO:0000256" key="4">
    <source>
        <dbReference type="ARBA" id="ARBA00022737"/>
    </source>
</evidence>
<dbReference type="EC" id="2.3.1.191" evidence="7"/>
<evidence type="ECO:0000259" key="8">
    <source>
        <dbReference type="Pfam" id="PF04613"/>
    </source>
</evidence>
<dbReference type="PATRIC" id="fig|266128.3.peg.2720"/>
<keyword evidence="10" id="KW-1185">Reference proteome</keyword>
<dbReference type="UniPathway" id="UPA00973"/>
<evidence type="ECO:0000256" key="2">
    <source>
        <dbReference type="ARBA" id="ARBA00022556"/>
    </source>
</evidence>
<dbReference type="EMBL" id="LDJH01000008">
    <property type="protein sequence ID" value="KRG58893.1"/>
    <property type="molecule type" value="Genomic_DNA"/>
</dbReference>
<protein>
    <recommendedName>
        <fullName evidence="7">UDP-3-O-acylglucosamine N-acyltransferase</fullName>
        <ecNumber evidence="7">2.3.1.191</ecNumber>
    </recommendedName>
</protein>
<dbReference type="InterPro" id="IPR011004">
    <property type="entry name" value="Trimer_LpxA-like_sf"/>
</dbReference>
<dbReference type="HAMAP" id="MF_00523">
    <property type="entry name" value="LpxD"/>
    <property type="match status" value="1"/>
</dbReference>
<name>A0A0R0BNP6_9GAMM</name>
<dbReference type="CDD" id="cd03352">
    <property type="entry name" value="LbH_LpxD"/>
    <property type="match status" value="1"/>
</dbReference>
<organism evidence="9 10">
    <name type="scientific">Stenotrophomonas koreensis</name>
    <dbReference type="NCBI Taxonomy" id="266128"/>
    <lineage>
        <taxon>Bacteria</taxon>
        <taxon>Pseudomonadati</taxon>
        <taxon>Pseudomonadota</taxon>
        <taxon>Gammaproteobacteria</taxon>
        <taxon>Lysobacterales</taxon>
        <taxon>Lysobacteraceae</taxon>
        <taxon>Stenotrophomonas</taxon>
    </lineage>
</organism>
<dbReference type="Pfam" id="PF00132">
    <property type="entry name" value="Hexapep"/>
    <property type="match status" value="1"/>
</dbReference>
<dbReference type="PANTHER" id="PTHR43378">
    <property type="entry name" value="UDP-3-O-ACYLGLUCOSAMINE N-ACYLTRANSFERASE"/>
    <property type="match status" value="1"/>
</dbReference>
<dbReference type="InterPro" id="IPR001451">
    <property type="entry name" value="Hexapep"/>
</dbReference>
<dbReference type="SUPFAM" id="SSF51161">
    <property type="entry name" value="Trimeric LpxA-like enzymes"/>
    <property type="match status" value="1"/>
</dbReference>
<dbReference type="GO" id="GO:0009245">
    <property type="term" value="P:lipid A biosynthetic process"/>
    <property type="evidence" value="ECO:0007669"/>
    <property type="project" value="UniProtKB-UniRule"/>
</dbReference>
<comment type="catalytic activity">
    <reaction evidence="7">
        <text>a UDP-3-O-[(3R)-3-hydroxyacyl]-alpha-D-glucosamine + a (3R)-hydroxyacyl-[ACP] = a UDP-2-N,3-O-bis[(3R)-3-hydroxyacyl]-alpha-D-glucosamine + holo-[ACP] + H(+)</text>
        <dbReference type="Rhea" id="RHEA:53836"/>
        <dbReference type="Rhea" id="RHEA-COMP:9685"/>
        <dbReference type="Rhea" id="RHEA-COMP:9945"/>
        <dbReference type="ChEBI" id="CHEBI:15378"/>
        <dbReference type="ChEBI" id="CHEBI:64479"/>
        <dbReference type="ChEBI" id="CHEBI:78827"/>
        <dbReference type="ChEBI" id="CHEBI:137740"/>
        <dbReference type="ChEBI" id="CHEBI:137748"/>
        <dbReference type="EC" id="2.3.1.191"/>
    </reaction>
</comment>
<evidence type="ECO:0000256" key="5">
    <source>
        <dbReference type="ARBA" id="ARBA00023098"/>
    </source>
</evidence>
<feature type="domain" description="UDP-3-O-[3-hydroxymyristoyl] glucosamine N-acyltransferase non-repeat region" evidence="8">
    <location>
        <begin position="36"/>
        <end position="103"/>
    </location>
</feature>
<dbReference type="GO" id="GO:0103118">
    <property type="term" value="F:UDP-3-O-[(3R)-3-hydroxyacyl]-glucosamine N-acyltransferase activity"/>
    <property type="evidence" value="ECO:0007669"/>
    <property type="project" value="UniProtKB-EC"/>
</dbReference>
<accession>A0A0R0BNP6</accession>
<dbReference type="STRING" id="266128.ABB25_05295"/>
<evidence type="ECO:0000313" key="10">
    <source>
        <dbReference type="Proteomes" id="UP000051254"/>
    </source>
</evidence>
<reference evidence="9 10" key="1">
    <citation type="submission" date="2015-05" db="EMBL/GenBank/DDBJ databases">
        <title>Genome sequencing and analysis of members of genus Stenotrophomonas.</title>
        <authorList>
            <person name="Patil P.P."/>
            <person name="Midha S."/>
            <person name="Patil P.B."/>
        </authorList>
    </citation>
    <scope>NUCLEOTIDE SEQUENCE [LARGE SCALE GENOMIC DNA]</scope>
    <source>
        <strain evidence="9 10">DSM 17805</strain>
    </source>
</reference>
<dbReference type="GO" id="GO:0016410">
    <property type="term" value="F:N-acyltransferase activity"/>
    <property type="evidence" value="ECO:0007669"/>
    <property type="project" value="InterPro"/>
</dbReference>
<comment type="subunit">
    <text evidence="7">Homotrimer.</text>
</comment>
<dbReference type="Gene3D" id="2.160.10.10">
    <property type="entry name" value="Hexapeptide repeat proteins"/>
    <property type="match status" value="1"/>
</dbReference>
<evidence type="ECO:0000256" key="7">
    <source>
        <dbReference type="HAMAP-Rule" id="MF_00523"/>
    </source>
</evidence>
<evidence type="ECO:0000313" key="9">
    <source>
        <dbReference type="EMBL" id="KRG58893.1"/>
    </source>
</evidence>
<dbReference type="Pfam" id="PF04613">
    <property type="entry name" value="LpxD"/>
    <property type="match status" value="1"/>
</dbReference>
<dbReference type="NCBIfam" id="NF002060">
    <property type="entry name" value="PRK00892.1"/>
    <property type="match status" value="1"/>
</dbReference>
<comment type="similarity">
    <text evidence="7">Belongs to the transferase hexapeptide repeat family. LpxD subfamily.</text>
</comment>
<keyword evidence="1 7" id="KW-0444">Lipid biosynthesis</keyword>
<comment type="function">
    <text evidence="7">Catalyzes the N-acylation of UDP-3-O-acylglucosamine using 3-hydroxyacyl-ACP as the acyl donor. Is involved in the biosynthesis of lipid A, a phosphorylated glycolipid that anchors the lipopolysaccharide to the outer membrane of the cell.</text>
</comment>
<keyword evidence="3 7" id="KW-0808">Transferase</keyword>
<gene>
    <name evidence="7" type="primary">lpxD</name>
    <name evidence="9" type="ORF">ABB25_05295</name>
</gene>
<dbReference type="InterPro" id="IPR020573">
    <property type="entry name" value="UDP_GlcNAc_AcTrfase_non-rep"/>
</dbReference>
<dbReference type="Gene3D" id="1.20.5.170">
    <property type="match status" value="1"/>
</dbReference>
<dbReference type="Gene3D" id="3.40.1390.10">
    <property type="entry name" value="MurE/MurF, N-terminal domain"/>
    <property type="match status" value="1"/>
</dbReference>
<keyword evidence="5 7" id="KW-0443">Lipid metabolism</keyword>
<proteinExistence type="inferred from homology"/>